<name>A0AAN9TFL0_9HEMI</name>
<keyword evidence="5" id="KW-0325">Glycoprotein</keyword>
<reference evidence="6 7" key="1">
    <citation type="submission" date="2024-03" db="EMBL/GenBank/DDBJ databases">
        <title>Adaptation during the transition from Ophiocordyceps entomopathogen to insect associate is accompanied by gene loss and intensified selection.</title>
        <authorList>
            <person name="Ward C.M."/>
            <person name="Onetto C.A."/>
            <person name="Borneman A.R."/>
        </authorList>
    </citation>
    <scope>NUCLEOTIDE SEQUENCE [LARGE SCALE GENOMIC DNA]</scope>
    <source>
        <strain evidence="6">AWRI1</strain>
        <tissue evidence="6">Single Adult Female</tissue>
    </source>
</reference>
<evidence type="ECO:0000256" key="2">
    <source>
        <dbReference type="ARBA" id="ARBA00005679"/>
    </source>
</evidence>
<keyword evidence="3" id="KW-0964">Secreted</keyword>
<accession>A0AAN9TFL0</accession>
<keyword evidence="7" id="KW-1185">Reference proteome</keyword>
<dbReference type="EMBL" id="JBBCAQ010000032">
    <property type="protein sequence ID" value="KAK7584289.1"/>
    <property type="molecule type" value="Genomic_DNA"/>
</dbReference>
<comment type="subcellular location">
    <subcellularLocation>
        <location evidence="1">Secreted</location>
    </subcellularLocation>
</comment>
<comment type="caution">
    <text evidence="6">The sequence shown here is derived from an EMBL/GenBank/DDBJ whole genome shotgun (WGS) entry which is preliminary data.</text>
</comment>
<keyword evidence="4" id="KW-0732">Signal</keyword>
<gene>
    <name evidence="6" type="ORF">V9T40_005252</name>
</gene>
<comment type="similarity">
    <text evidence="2">Belongs to the GILT family.</text>
</comment>
<evidence type="ECO:0000313" key="7">
    <source>
        <dbReference type="Proteomes" id="UP001367676"/>
    </source>
</evidence>
<dbReference type="InterPro" id="IPR004911">
    <property type="entry name" value="Interferon-induced_GILT"/>
</dbReference>
<dbReference type="PANTHER" id="PTHR13234:SF8">
    <property type="entry name" value="GAMMA-INTERFERON-INDUCIBLE LYSOSOMAL THIOL REDUCTASE"/>
    <property type="match status" value="1"/>
</dbReference>
<evidence type="ECO:0000313" key="6">
    <source>
        <dbReference type="EMBL" id="KAK7584289.1"/>
    </source>
</evidence>
<proteinExistence type="inferred from homology"/>
<dbReference type="PANTHER" id="PTHR13234">
    <property type="entry name" value="GAMMA-INTERFERON INDUCIBLE LYSOSOMAL THIOL REDUCTASE GILT"/>
    <property type="match status" value="1"/>
</dbReference>
<dbReference type="GO" id="GO:0005576">
    <property type="term" value="C:extracellular region"/>
    <property type="evidence" value="ECO:0007669"/>
    <property type="project" value="UniProtKB-SubCell"/>
</dbReference>
<dbReference type="Pfam" id="PF03227">
    <property type="entry name" value="GILT"/>
    <property type="match status" value="2"/>
</dbReference>
<protein>
    <recommendedName>
        <fullName evidence="8">Gamma-interferon-inducible lysosomal thiol reductase</fullName>
    </recommendedName>
</protein>
<dbReference type="AlphaFoldDB" id="A0AAN9TFL0"/>
<dbReference type="GO" id="GO:0016671">
    <property type="term" value="F:oxidoreductase activity, acting on a sulfur group of donors, disulfide as acceptor"/>
    <property type="evidence" value="ECO:0007669"/>
    <property type="project" value="InterPro"/>
</dbReference>
<evidence type="ECO:0000256" key="4">
    <source>
        <dbReference type="ARBA" id="ARBA00022729"/>
    </source>
</evidence>
<evidence type="ECO:0000256" key="5">
    <source>
        <dbReference type="ARBA" id="ARBA00023180"/>
    </source>
</evidence>
<organism evidence="6 7">
    <name type="scientific">Parthenolecanium corni</name>
    <dbReference type="NCBI Taxonomy" id="536013"/>
    <lineage>
        <taxon>Eukaryota</taxon>
        <taxon>Metazoa</taxon>
        <taxon>Ecdysozoa</taxon>
        <taxon>Arthropoda</taxon>
        <taxon>Hexapoda</taxon>
        <taxon>Insecta</taxon>
        <taxon>Pterygota</taxon>
        <taxon>Neoptera</taxon>
        <taxon>Paraneoptera</taxon>
        <taxon>Hemiptera</taxon>
        <taxon>Sternorrhyncha</taxon>
        <taxon>Coccoidea</taxon>
        <taxon>Coccidae</taxon>
        <taxon>Parthenolecanium</taxon>
    </lineage>
</organism>
<dbReference type="Proteomes" id="UP001367676">
    <property type="component" value="Unassembled WGS sequence"/>
</dbReference>
<evidence type="ECO:0000256" key="3">
    <source>
        <dbReference type="ARBA" id="ARBA00022525"/>
    </source>
</evidence>
<sequence length="328" mass="37134">MTDPIIELYKMLKDNVSLIFVPCGATQKTKDKNGKWNFTCQHGSDECKGNLIQTCALYVFRNEPEKQVDVVTTMMKKYPPFDVTQCLANISKTYQKQIMDCMNSAKGNKLMAKNVHLTQKANPPSFPYMTINGKVNVSVFYETLCAPSIRLIHRQLMPTWMQLKDYVNITFVPYGKAVHEKQADGKWKIECQHGETECWGNKIQACGLHNLKDDADRSIRYIACFMTYNNFYPFNTTCFEDITDNDQAKSQNFHKCVNSEEGNELLAAYGDSTYAVQPSITSVPAITYNGIYDYNLNYKANTDLPSVICDLLGAEKPAPCQPTTTGML</sequence>
<evidence type="ECO:0000256" key="1">
    <source>
        <dbReference type="ARBA" id="ARBA00004613"/>
    </source>
</evidence>
<evidence type="ECO:0008006" key="8">
    <source>
        <dbReference type="Google" id="ProtNLM"/>
    </source>
</evidence>